<evidence type="ECO:0000313" key="1">
    <source>
        <dbReference type="EMBL" id="CAG8642771.1"/>
    </source>
</evidence>
<reference evidence="1" key="1">
    <citation type="submission" date="2021-06" db="EMBL/GenBank/DDBJ databases">
        <authorList>
            <person name="Kallberg Y."/>
            <person name="Tangrot J."/>
            <person name="Rosling A."/>
        </authorList>
    </citation>
    <scope>NUCLEOTIDE SEQUENCE</scope>
    <source>
        <strain evidence="1">28 12/20/2015</strain>
    </source>
</reference>
<name>A0ACA9NEF0_9GLOM</name>
<dbReference type="EMBL" id="CAJVPW010013201">
    <property type="protein sequence ID" value="CAG8642771.1"/>
    <property type="molecule type" value="Genomic_DNA"/>
</dbReference>
<protein>
    <submittedName>
        <fullName evidence="1">3727_t:CDS:1</fullName>
    </submittedName>
</protein>
<evidence type="ECO:0000313" key="2">
    <source>
        <dbReference type="Proteomes" id="UP000789366"/>
    </source>
</evidence>
<keyword evidence="2" id="KW-1185">Reference proteome</keyword>
<gene>
    <name evidence="1" type="ORF">SPELUC_LOCUS8629</name>
</gene>
<sequence length="160" mass="18579">MSIIKFSKNNNQLEINGNWIDPISVDKVSAPKLHEKGVLVFSALGYLFTIDKENQLLGISGGRIEEPKESEEIIKFTCHEQKLKDNELADNETKDLIREWSVKYLACYSKVTKEKMNGLNCQTCKKDISKEEHYITRRQNLNKLEKFMGETKHYLTVDYC</sequence>
<dbReference type="Proteomes" id="UP000789366">
    <property type="component" value="Unassembled WGS sequence"/>
</dbReference>
<comment type="caution">
    <text evidence="1">The sequence shown here is derived from an EMBL/GenBank/DDBJ whole genome shotgun (WGS) entry which is preliminary data.</text>
</comment>
<organism evidence="1 2">
    <name type="scientific">Cetraspora pellucida</name>
    <dbReference type="NCBI Taxonomy" id="1433469"/>
    <lineage>
        <taxon>Eukaryota</taxon>
        <taxon>Fungi</taxon>
        <taxon>Fungi incertae sedis</taxon>
        <taxon>Mucoromycota</taxon>
        <taxon>Glomeromycotina</taxon>
        <taxon>Glomeromycetes</taxon>
        <taxon>Diversisporales</taxon>
        <taxon>Gigasporaceae</taxon>
        <taxon>Cetraspora</taxon>
    </lineage>
</organism>
<accession>A0ACA9NEF0</accession>
<proteinExistence type="predicted"/>